<dbReference type="Pfam" id="PF01797">
    <property type="entry name" value="Y1_Tnp"/>
    <property type="match status" value="1"/>
</dbReference>
<dbReference type="Proteomes" id="UP001430374">
    <property type="component" value="Unassembled WGS sequence"/>
</dbReference>
<reference evidence="2" key="1">
    <citation type="submission" date="2021-08" db="EMBL/GenBank/DDBJ databases">
        <title>Complete genome sequence of Chryseobacterium sp strain PS-8.</title>
        <authorList>
            <person name="Das S.K."/>
        </authorList>
    </citation>
    <scope>NUCLEOTIDE SEQUENCE</scope>
    <source>
        <strain evidence="2">PS-8</strain>
    </source>
</reference>
<dbReference type="InterPro" id="IPR036515">
    <property type="entry name" value="Transposase_17_sf"/>
</dbReference>
<proteinExistence type="predicted"/>
<dbReference type="InterPro" id="IPR002686">
    <property type="entry name" value="Transposase_17"/>
</dbReference>
<dbReference type="EMBL" id="JACSGT010000002">
    <property type="protein sequence ID" value="MCF2220680.1"/>
    <property type="molecule type" value="Genomic_DNA"/>
</dbReference>
<dbReference type="SMART" id="SM01321">
    <property type="entry name" value="Y1_Tnp"/>
    <property type="match status" value="1"/>
</dbReference>
<dbReference type="NCBIfam" id="NF033573">
    <property type="entry name" value="transpos_IS200"/>
    <property type="match status" value="1"/>
</dbReference>
<protein>
    <submittedName>
        <fullName evidence="2">IS200/IS605 family transposase</fullName>
    </submittedName>
</protein>
<keyword evidence="3" id="KW-1185">Reference proteome</keyword>
<dbReference type="PANTHER" id="PTHR33360:SF2">
    <property type="entry name" value="TRANSPOSASE FOR INSERTION SEQUENCE ELEMENT IS200"/>
    <property type="match status" value="1"/>
</dbReference>
<dbReference type="RefSeq" id="WP_235132094.1">
    <property type="nucleotide sequence ID" value="NZ_JACSGT010000002.1"/>
</dbReference>
<organism evidence="2 3">
    <name type="scientific">Chryseobacterium indicum</name>
    <dbReference type="NCBI Taxonomy" id="2766954"/>
    <lineage>
        <taxon>Bacteria</taxon>
        <taxon>Pseudomonadati</taxon>
        <taxon>Bacteroidota</taxon>
        <taxon>Flavobacteriia</taxon>
        <taxon>Flavobacteriales</taxon>
        <taxon>Weeksellaceae</taxon>
        <taxon>Chryseobacterium group</taxon>
        <taxon>Chryseobacterium</taxon>
    </lineage>
</organism>
<name>A0ABS9C8R6_9FLAO</name>
<evidence type="ECO:0000313" key="2">
    <source>
        <dbReference type="EMBL" id="MCF2220680.1"/>
    </source>
</evidence>
<feature type="domain" description="Transposase IS200-like" evidence="1">
    <location>
        <begin position="11"/>
        <end position="131"/>
    </location>
</feature>
<dbReference type="Gene3D" id="3.30.70.1290">
    <property type="entry name" value="Transposase IS200-like"/>
    <property type="match status" value="1"/>
</dbReference>
<evidence type="ECO:0000259" key="1">
    <source>
        <dbReference type="SMART" id="SM01321"/>
    </source>
</evidence>
<evidence type="ECO:0000313" key="3">
    <source>
        <dbReference type="Proteomes" id="UP001430374"/>
    </source>
</evidence>
<accession>A0ABS9C8R6</accession>
<comment type="caution">
    <text evidence="2">The sequence shown here is derived from an EMBL/GenBank/DDBJ whole genome shotgun (WGS) entry which is preliminary data.</text>
</comment>
<gene>
    <name evidence="2" type="primary">tnpA</name>
    <name evidence="2" type="ORF">H9Q08_15440</name>
</gene>
<dbReference type="PANTHER" id="PTHR33360">
    <property type="entry name" value="TRANSPOSASE FOR INSERTION SEQUENCE ELEMENT IS200"/>
    <property type="match status" value="1"/>
</dbReference>
<sequence>MDEHIYKRHNKSLLLYHLVFPMKYRREVLTKEIGESFQFICVGISERYEVQFAEIGYESDHVHFLVQSVPDMSVSKLVTIIKSLSERELFKKHPEIKRILWGGNLWTSGYYVNTVGQYGNKDVIRKDIENQGKETEYKKIHGEQLKLWD</sequence>
<dbReference type="SUPFAM" id="SSF143422">
    <property type="entry name" value="Transposase IS200-like"/>
    <property type="match status" value="1"/>
</dbReference>